<accession>A0A3D9I0D1</accession>
<gene>
    <name evidence="2" type="ORF">DFP95_11980</name>
</gene>
<dbReference type="InterPro" id="IPR006059">
    <property type="entry name" value="SBP"/>
</dbReference>
<evidence type="ECO:0000313" key="3">
    <source>
        <dbReference type="Proteomes" id="UP000256869"/>
    </source>
</evidence>
<keyword evidence="3" id="KW-1185">Reference proteome</keyword>
<dbReference type="PANTHER" id="PTHR43649:SF12">
    <property type="entry name" value="DIACETYLCHITOBIOSE BINDING PROTEIN DASA"/>
    <property type="match status" value="1"/>
</dbReference>
<dbReference type="Pfam" id="PF13416">
    <property type="entry name" value="SBP_bac_8"/>
    <property type="match status" value="1"/>
</dbReference>
<proteinExistence type="predicted"/>
<organism evidence="2 3">
    <name type="scientific">Cohnella lupini</name>
    <dbReference type="NCBI Taxonomy" id="1294267"/>
    <lineage>
        <taxon>Bacteria</taxon>
        <taxon>Bacillati</taxon>
        <taxon>Bacillota</taxon>
        <taxon>Bacilli</taxon>
        <taxon>Bacillales</taxon>
        <taxon>Paenibacillaceae</taxon>
        <taxon>Cohnella</taxon>
    </lineage>
</organism>
<sequence length="463" mass="50821">MKRLVKTGVALILAGAMVACSNNGNGNVNGANSEQEQTSNLEKAIQAVVTDKKEVSISFWTGTGANNFPFLESMVKDFQTKYPNIKVDFSNQGRIDELTKKLTQNIVSKSTPTLSNLDPSSFPEYINSDAIVDLLPYYTNSSIGFTNEEQENFYPNYINEAKSFGPEGTMYGFPTNKKTTDVLVYNKTFFDKKGWKAPQTWDEVAEYSKIIKEETGKPGFSFDNSYGDAAFKLMSQQWGSPYIAADGTIDINNEATKEAMKFYKENMDKGTFTMPALMPSAGGKNSGDGFVMEETYMFVGAAAGVTFAIPNPASGHKDFEIGVAPVPQQDLTKPIALSKGEDYAIFSNATDEERVAAWLLIKFMSTPEENTDWLVNTGNLPISKAMLDVPAYKQFLDSDKTNPKSYYMAAAVNAAISNDYMTYNKVTVKSSSVSLETGNLWEATMIGGGDIEALLPQTAEKLK</sequence>
<dbReference type="Gene3D" id="3.40.190.10">
    <property type="entry name" value="Periplasmic binding protein-like II"/>
    <property type="match status" value="1"/>
</dbReference>
<evidence type="ECO:0000256" key="1">
    <source>
        <dbReference type="SAM" id="SignalP"/>
    </source>
</evidence>
<dbReference type="SUPFAM" id="SSF53850">
    <property type="entry name" value="Periplasmic binding protein-like II"/>
    <property type="match status" value="1"/>
</dbReference>
<dbReference type="PANTHER" id="PTHR43649">
    <property type="entry name" value="ARABINOSE-BINDING PROTEIN-RELATED"/>
    <property type="match status" value="1"/>
</dbReference>
<name>A0A3D9I0D1_9BACL</name>
<comment type="caution">
    <text evidence="2">The sequence shown here is derived from an EMBL/GenBank/DDBJ whole genome shotgun (WGS) entry which is preliminary data.</text>
</comment>
<dbReference type="AlphaFoldDB" id="A0A3D9I0D1"/>
<reference evidence="2 3" key="1">
    <citation type="submission" date="2018-07" db="EMBL/GenBank/DDBJ databases">
        <title>Genomic Encyclopedia of Type Strains, Phase III (KMG-III): the genomes of soil and plant-associated and newly described type strains.</title>
        <authorList>
            <person name="Whitman W."/>
        </authorList>
    </citation>
    <scope>NUCLEOTIDE SEQUENCE [LARGE SCALE GENOMIC DNA]</scope>
    <source>
        <strain evidence="2 3">CECT 8236</strain>
    </source>
</reference>
<protein>
    <submittedName>
        <fullName evidence="2">ABC-type glycerol-3-phosphate transport system substrate-binding protein</fullName>
    </submittedName>
</protein>
<dbReference type="OrthoDB" id="9795467at2"/>
<dbReference type="InterPro" id="IPR050490">
    <property type="entry name" value="Bact_solute-bd_prot1"/>
</dbReference>
<keyword evidence="1" id="KW-0732">Signal</keyword>
<dbReference type="PROSITE" id="PS51257">
    <property type="entry name" value="PROKAR_LIPOPROTEIN"/>
    <property type="match status" value="1"/>
</dbReference>
<feature type="signal peptide" evidence="1">
    <location>
        <begin position="1"/>
        <end position="21"/>
    </location>
</feature>
<dbReference type="EMBL" id="QRDY01000019">
    <property type="protein sequence ID" value="RED55145.1"/>
    <property type="molecule type" value="Genomic_DNA"/>
</dbReference>
<dbReference type="Proteomes" id="UP000256869">
    <property type="component" value="Unassembled WGS sequence"/>
</dbReference>
<feature type="chain" id="PRO_5038862151" evidence="1">
    <location>
        <begin position="22"/>
        <end position="463"/>
    </location>
</feature>
<dbReference type="RefSeq" id="WP_115995006.1">
    <property type="nucleotide sequence ID" value="NZ_QRDY01000019.1"/>
</dbReference>
<evidence type="ECO:0000313" key="2">
    <source>
        <dbReference type="EMBL" id="RED55145.1"/>
    </source>
</evidence>